<dbReference type="Proteomes" id="UP000259211">
    <property type="component" value="Unassembled WGS sequence"/>
</dbReference>
<reference evidence="2 3" key="1">
    <citation type="submission" date="2017-07" db="EMBL/GenBank/DDBJ databases">
        <authorList>
            <person name="Sun Z.S."/>
            <person name="Albrecht U."/>
            <person name="Echele G."/>
            <person name="Lee C.C."/>
        </authorList>
    </citation>
    <scope>NUCLEOTIDE SEQUENCE [LARGE SCALE GENOMIC DNA]</scope>
    <source>
        <strain evidence="2 3">P16-029</strain>
    </source>
</reference>
<proteinExistence type="predicted"/>
<comment type="caution">
    <text evidence="2">The sequence shown here is derived from an EMBL/GenBank/DDBJ whole genome shotgun (WGS) entry which is preliminary data.</text>
</comment>
<keyword evidence="1" id="KW-1133">Transmembrane helix</keyword>
<keyword evidence="1" id="KW-0812">Transmembrane</keyword>
<organism evidence="2 3">
    <name type="scientific">Cutibacterium avidum</name>
    <dbReference type="NCBI Taxonomy" id="33010"/>
    <lineage>
        <taxon>Bacteria</taxon>
        <taxon>Bacillati</taxon>
        <taxon>Actinomycetota</taxon>
        <taxon>Actinomycetes</taxon>
        <taxon>Propionibacteriales</taxon>
        <taxon>Propionibacteriaceae</taxon>
        <taxon>Cutibacterium</taxon>
    </lineage>
</organism>
<accession>A0A3E2DJ04</accession>
<dbReference type="Gene3D" id="1.20.1260.10">
    <property type="match status" value="1"/>
</dbReference>
<name>A0A3E2DJ04_9ACTN</name>
<evidence type="ECO:0000256" key="1">
    <source>
        <dbReference type="SAM" id="Phobius"/>
    </source>
</evidence>
<evidence type="ECO:0000313" key="3">
    <source>
        <dbReference type="Proteomes" id="UP000259211"/>
    </source>
</evidence>
<protein>
    <submittedName>
        <fullName evidence="2">Uncharacterized protein</fullName>
    </submittedName>
</protein>
<gene>
    <name evidence="2" type="ORF">CHT91_05555</name>
</gene>
<dbReference type="EMBL" id="NOWI01000004">
    <property type="protein sequence ID" value="RFT44923.1"/>
    <property type="molecule type" value="Genomic_DNA"/>
</dbReference>
<dbReference type="InterPro" id="IPR012347">
    <property type="entry name" value="Ferritin-like"/>
</dbReference>
<feature type="transmembrane region" description="Helical" evidence="1">
    <location>
        <begin position="16"/>
        <end position="39"/>
    </location>
</feature>
<dbReference type="AlphaFoldDB" id="A0A3E2DJ04"/>
<sequence length="223" mass="24302">MSIDDTNPNDSSVVTIFWSVAASCALHGFSATVSGMVLAPSLSERFLIVDRSAEIQQILAEARTHLTDRTVLAETEPLIGSVEEYVPSQSWSQVLLRDHIVVDLIADFLDRVEPNLAPELRPACGSFGPWLGRGTGSRVRWDAAMRHIIAGQRDKSAESLFARRLVGEVLSVAQRLFARHQALTAALTKAGGGEFDDLDLINEVMAGVLNAHDERMIDLGLEP</sequence>
<keyword evidence="1" id="KW-0472">Membrane</keyword>
<evidence type="ECO:0000313" key="2">
    <source>
        <dbReference type="EMBL" id="RFT44923.1"/>
    </source>
</evidence>